<dbReference type="OrthoDB" id="9804333at2"/>
<dbReference type="SUPFAM" id="SSF56655">
    <property type="entry name" value="Carbohydrate phosphatase"/>
    <property type="match status" value="1"/>
</dbReference>
<dbReference type="STRING" id="1121291.SAMN02745134_03032"/>
<feature type="binding site" evidence="5">
    <location>
        <position position="364"/>
    </location>
    <ligand>
        <name>Mg(2+)</name>
        <dbReference type="ChEBI" id="CHEBI:18420"/>
        <label>1</label>
        <note>catalytic</note>
    </ligand>
</feature>
<protein>
    <submittedName>
        <fullName evidence="7">Fructose-1,6-bisphosphatase</fullName>
    </submittedName>
</protein>
<dbReference type="Proteomes" id="UP000192468">
    <property type="component" value="Unassembled WGS sequence"/>
</dbReference>
<dbReference type="GO" id="GO:0046872">
    <property type="term" value="F:metal ion binding"/>
    <property type="evidence" value="ECO:0007669"/>
    <property type="project" value="UniProtKB-KW"/>
</dbReference>
<sequence>MKADFHIHTDISDGYNNIKEIMKMAKQNDLTHIAITNHDTIEGLEEAIKLGKKEGIKVIPGIEISAFNFEKDKKVHILGFNFDLEGKNIKKLCDPILQKRNANSILHIVNLIQNGYKISIKNIINRARDSGVIYKQHIMDELIEKGYTNEIYSELYKELFKKDGICSNDIIYVDAVDAVKAIKLDGGVAVLAHPGQLNSYDIIDRLVNVGLDGLELNHEDHSPKDIEIINEYSNKYNLFLTGGSDFHGKYGSETSLGCITSPKEVIKVLDKKFDEDTPEAIENFIKSIVSQAGEFIRKPIVENMNLKLKNNDFKDIVTKHDIEIEKFLVKKISERYPEHSFITEEKTSSKQFFSEYTWIIDPIDGTTNFVNFHKDFAISVALYKYKKPYIGVVYDVVKDLMYSAISGKMAMLNGTQITKPANEELKLEDSIIDFSLNSITNLRNNKIDLTKINDSIRGHRSYGSASLAICKIATGELQGYISSKLKIWDFAAAVILLEELRGCYEYFSYNNEAFLALDDKVIFIAAENRQIKNELLNKLNFPLSINRINNIK</sequence>
<evidence type="ECO:0000259" key="6">
    <source>
        <dbReference type="SMART" id="SM00481"/>
    </source>
</evidence>
<name>A0A1W1XT41_9CLOT</name>
<dbReference type="AlphaFoldDB" id="A0A1W1XT41"/>
<feature type="binding site" evidence="5">
    <location>
        <position position="344"/>
    </location>
    <ligand>
        <name>Mg(2+)</name>
        <dbReference type="ChEBI" id="CHEBI:18420"/>
        <label>1</label>
        <note>catalytic</note>
    </ligand>
</feature>
<feature type="binding site" evidence="5">
    <location>
        <position position="361"/>
    </location>
    <ligand>
        <name>Mg(2+)</name>
        <dbReference type="ChEBI" id="CHEBI:18420"/>
        <label>1</label>
        <note>catalytic</note>
    </ligand>
</feature>
<dbReference type="Gene3D" id="3.20.20.140">
    <property type="entry name" value="Metal-dependent hydrolases"/>
    <property type="match status" value="1"/>
</dbReference>
<dbReference type="GO" id="GO:0006020">
    <property type="term" value="P:inositol metabolic process"/>
    <property type="evidence" value="ECO:0007669"/>
    <property type="project" value="TreeGrafter"/>
</dbReference>
<dbReference type="InterPro" id="IPR016195">
    <property type="entry name" value="Pol/histidinol_Pase-like"/>
</dbReference>
<dbReference type="InterPro" id="IPR003141">
    <property type="entry name" value="Pol/His_phosphatase_N"/>
</dbReference>
<dbReference type="Gene3D" id="3.40.190.80">
    <property type="match status" value="1"/>
</dbReference>
<dbReference type="InterPro" id="IPR004013">
    <property type="entry name" value="PHP_dom"/>
</dbReference>
<evidence type="ECO:0000256" key="5">
    <source>
        <dbReference type="PIRSR" id="PIRSR600760-2"/>
    </source>
</evidence>
<dbReference type="EMBL" id="FWXH01000015">
    <property type="protein sequence ID" value="SMC27034.1"/>
    <property type="molecule type" value="Genomic_DNA"/>
</dbReference>
<dbReference type="PANTHER" id="PTHR20854:SF4">
    <property type="entry name" value="INOSITOL-1-MONOPHOSPHATASE-RELATED"/>
    <property type="match status" value="1"/>
</dbReference>
<dbReference type="SUPFAM" id="SSF89550">
    <property type="entry name" value="PHP domain-like"/>
    <property type="match status" value="1"/>
</dbReference>
<comment type="cofactor">
    <cofactor evidence="1 5">
        <name>Mg(2+)</name>
        <dbReference type="ChEBI" id="CHEBI:18420"/>
    </cofactor>
</comment>
<feature type="binding site" evidence="5">
    <location>
        <position position="489"/>
    </location>
    <ligand>
        <name>Mg(2+)</name>
        <dbReference type="ChEBI" id="CHEBI:18420"/>
        <label>1</label>
        <note>catalytic</note>
    </ligand>
</feature>
<keyword evidence="2 5" id="KW-0479">Metal-binding</keyword>
<dbReference type="SMART" id="SM00481">
    <property type="entry name" value="POLIIIAc"/>
    <property type="match status" value="1"/>
</dbReference>
<evidence type="ECO:0000256" key="3">
    <source>
        <dbReference type="ARBA" id="ARBA00022801"/>
    </source>
</evidence>
<dbReference type="CDD" id="cd07438">
    <property type="entry name" value="PHP_HisPPase_AMP"/>
    <property type="match status" value="1"/>
</dbReference>
<keyword evidence="3" id="KW-0378">Hydrolase</keyword>
<dbReference type="PANTHER" id="PTHR20854">
    <property type="entry name" value="INOSITOL MONOPHOSPHATASE"/>
    <property type="match status" value="1"/>
</dbReference>
<accession>A0A1W1XT41</accession>
<dbReference type="PRINTS" id="PR00377">
    <property type="entry name" value="IMPHPHTASES"/>
</dbReference>
<evidence type="ECO:0000256" key="4">
    <source>
        <dbReference type="ARBA" id="ARBA00022842"/>
    </source>
</evidence>
<keyword evidence="8" id="KW-1185">Reference proteome</keyword>
<dbReference type="Pfam" id="PF00459">
    <property type="entry name" value="Inositol_P"/>
    <property type="match status" value="1"/>
</dbReference>
<gene>
    <name evidence="7" type="ORF">SAMN02745134_03032</name>
</gene>
<dbReference type="PROSITE" id="PS00629">
    <property type="entry name" value="IMP_1"/>
    <property type="match status" value="1"/>
</dbReference>
<dbReference type="CDD" id="cd01637">
    <property type="entry name" value="IMPase_like"/>
    <property type="match status" value="1"/>
</dbReference>
<dbReference type="InterPro" id="IPR020583">
    <property type="entry name" value="Inositol_monoP_metal-BS"/>
</dbReference>
<dbReference type="RefSeq" id="WP_084116885.1">
    <property type="nucleotide sequence ID" value="NZ_FWXH01000015.1"/>
</dbReference>
<organism evidence="7 8">
    <name type="scientific">Clostridium acidisoli DSM 12555</name>
    <dbReference type="NCBI Taxonomy" id="1121291"/>
    <lineage>
        <taxon>Bacteria</taxon>
        <taxon>Bacillati</taxon>
        <taxon>Bacillota</taxon>
        <taxon>Clostridia</taxon>
        <taxon>Eubacteriales</taxon>
        <taxon>Clostridiaceae</taxon>
        <taxon>Clostridium</taxon>
    </lineage>
</organism>
<evidence type="ECO:0000313" key="8">
    <source>
        <dbReference type="Proteomes" id="UP000192468"/>
    </source>
</evidence>
<dbReference type="Gene3D" id="1.10.150.650">
    <property type="match status" value="1"/>
</dbReference>
<dbReference type="Pfam" id="PF02811">
    <property type="entry name" value="PHP"/>
    <property type="match status" value="1"/>
</dbReference>
<evidence type="ECO:0000256" key="2">
    <source>
        <dbReference type="ARBA" id="ARBA00022723"/>
    </source>
</evidence>
<dbReference type="GO" id="GO:0007165">
    <property type="term" value="P:signal transduction"/>
    <property type="evidence" value="ECO:0007669"/>
    <property type="project" value="TreeGrafter"/>
</dbReference>
<dbReference type="GO" id="GO:0008934">
    <property type="term" value="F:inositol monophosphate 1-phosphatase activity"/>
    <property type="evidence" value="ECO:0007669"/>
    <property type="project" value="TreeGrafter"/>
</dbReference>
<feature type="domain" description="Polymerase/histidinol phosphatase N-terminal" evidence="6">
    <location>
        <begin position="3"/>
        <end position="68"/>
    </location>
</feature>
<keyword evidence="4 5" id="KW-0460">Magnesium</keyword>
<proteinExistence type="predicted"/>
<evidence type="ECO:0000313" key="7">
    <source>
        <dbReference type="EMBL" id="SMC27034.1"/>
    </source>
</evidence>
<reference evidence="7 8" key="1">
    <citation type="submission" date="2017-04" db="EMBL/GenBank/DDBJ databases">
        <authorList>
            <person name="Afonso C.L."/>
            <person name="Miller P.J."/>
            <person name="Scott M.A."/>
            <person name="Spackman E."/>
            <person name="Goraichik I."/>
            <person name="Dimitrov K.M."/>
            <person name="Suarez D.L."/>
            <person name="Swayne D.E."/>
        </authorList>
    </citation>
    <scope>NUCLEOTIDE SEQUENCE [LARGE SCALE GENOMIC DNA]</scope>
    <source>
        <strain evidence="7 8">DSM 12555</strain>
    </source>
</reference>
<dbReference type="FunFam" id="3.30.540.10:FF:000003">
    <property type="entry name" value="Inositol-1-monophosphatase"/>
    <property type="match status" value="1"/>
</dbReference>
<feature type="binding site" evidence="5">
    <location>
        <position position="363"/>
    </location>
    <ligand>
        <name>Mg(2+)</name>
        <dbReference type="ChEBI" id="CHEBI:18420"/>
        <label>1</label>
        <note>catalytic</note>
    </ligand>
</feature>
<evidence type="ECO:0000256" key="1">
    <source>
        <dbReference type="ARBA" id="ARBA00001946"/>
    </source>
</evidence>
<dbReference type="Gene3D" id="3.30.540.10">
    <property type="entry name" value="Fructose-1,6-Bisphosphatase, subunit A, domain 1"/>
    <property type="match status" value="1"/>
</dbReference>
<dbReference type="InterPro" id="IPR000760">
    <property type="entry name" value="Inositol_monophosphatase-like"/>
</dbReference>